<reference evidence="1 2" key="1">
    <citation type="journal article" date="2019" name="Int. J. Syst. Evol. Microbiol.">
        <title>Acidithiobacillus sulfuriphilus sp. nov.: an extremely acidophilic sulfur-oxidizing chemolithotroph isolated from a neutral pH environment.</title>
        <authorList>
            <person name="Falagan C."/>
            <person name="Moya-Beltran A."/>
            <person name="Castro M."/>
            <person name="Quatrini R."/>
            <person name="Johnson D.B."/>
        </authorList>
    </citation>
    <scope>NUCLEOTIDE SEQUENCE [LARGE SCALE GENOMIC DNA]</scope>
    <source>
        <strain evidence="1 2">CJ-2</strain>
    </source>
</reference>
<name>A0ACD5HRU2_9PROT</name>
<dbReference type="Proteomes" id="UP000271650">
    <property type="component" value="Chromosome"/>
</dbReference>
<dbReference type="EMBL" id="CP127527">
    <property type="protein sequence ID" value="XRI78412.1"/>
    <property type="molecule type" value="Genomic_DNA"/>
</dbReference>
<organism evidence="1 2">
    <name type="scientific">Acidithiobacillus sulfuriphilus</name>
    <dbReference type="NCBI Taxonomy" id="1867749"/>
    <lineage>
        <taxon>Bacteria</taxon>
        <taxon>Pseudomonadati</taxon>
        <taxon>Pseudomonadota</taxon>
        <taxon>Acidithiobacillia</taxon>
        <taxon>Acidithiobacillales</taxon>
        <taxon>Acidithiobacillaceae</taxon>
        <taxon>Acidithiobacillus</taxon>
    </lineage>
</organism>
<gene>
    <name evidence="1" type="ORF">EC580_007025</name>
</gene>
<keyword evidence="2" id="KW-1185">Reference proteome</keyword>
<evidence type="ECO:0000313" key="2">
    <source>
        <dbReference type="Proteomes" id="UP000271650"/>
    </source>
</evidence>
<proteinExistence type="predicted"/>
<protein>
    <submittedName>
        <fullName evidence="1">DedA family protein</fullName>
    </submittedName>
</protein>
<sequence length="221" mass="24885">MQKADGQERPEPRILEDAVIGALNEVLTWLHLQPITLDLIIAFLKSYGYLILFIGTLLEGEAVVIIAGALAHAGVLDLPTVILVSWLGSTINDQVLYQVGYHYGEKLVLYLPRFLRRHVNQAEGLIRRFGDWVTLLFRFIYGTRTITPILLGVHRYPPRRYLWMNPAAAGVWAAAIAGIGYLLGASLRPLLHHVQSAQMLLLAVVVLAILVLWWRKAHKRQ</sequence>
<evidence type="ECO:0000313" key="1">
    <source>
        <dbReference type="EMBL" id="XRI78412.1"/>
    </source>
</evidence>
<accession>A0ACD5HRU2</accession>